<dbReference type="Gene3D" id="2.60.40.10">
    <property type="entry name" value="Immunoglobulins"/>
    <property type="match status" value="1"/>
</dbReference>
<dbReference type="SUPFAM" id="SSF81296">
    <property type="entry name" value="E set domains"/>
    <property type="match status" value="1"/>
</dbReference>
<proteinExistence type="inferred from homology"/>
<feature type="compositionally biased region" description="Pro residues" evidence="6">
    <location>
        <begin position="32"/>
        <end position="54"/>
    </location>
</feature>
<dbReference type="Proteomes" id="UP001055167">
    <property type="component" value="Unassembled WGS sequence"/>
</dbReference>
<comment type="similarity">
    <text evidence="3">Belongs to the OpgD/OpgG family.</text>
</comment>
<evidence type="ECO:0000256" key="4">
    <source>
        <dbReference type="ARBA" id="ARBA00022729"/>
    </source>
</evidence>
<feature type="region of interest" description="Disordered" evidence="6">
    <location>
        <begin position="25"/>
        <end position="54"/>
    </location>
</feature>
<keyword evidence="4 7" id="KW-0732">Signal</keyword>
<evidence type="ECO:0000256" key="1">
    <source>
        <dbReference type="ARBA" id="ARBA00004418"/>
    </source>
</evidence>
<name>A0ABQ4R6T5_9HYPH</name>
<dbReference type="Pfam" id="PF04349">
    <property type="entry name" value="MdoG"/>
    <property type="match status" value="1"/>
</dbReference>
<dbReference type="PIRSF" id="PIRSF006281">
    <property type="entry name" value="MdoG"/>
    <property type="match status" value="1"/>
</dbReference>
<dbReference type="InterPro" id="IPR014756">
    <property type="entry name" value="Ig_E-set"/>
</dbReference>
<accession>A0ABQ4R6T5</accession>
<evidence type="ECO:0000313" key="9">
    <source>
        <dbReference type="EMBL" id="GJD52934.1"/>
    </source>
</evidence>
<evidence type="ECO:0000256" key="6">
    <source>
        <dbReference type="SAM" id="MobiDB-lite"/>
    </source>
</evidence>
<dbReference type="Gene3D" id="2.70.98.10">
    <property type="match status" value="1"/>
</dbReference>
<dbReference type="EMBL" id="BPQH01000023">
    <property type="protein sequence ID" value="GJD52934.1"/>
    <property type="molecule type" value="Genomic_DNA"/>
</dbReference>
<comment type="pathway">
    <text evidence="2">Glycan metabolism; osmoregulated periplasmic glucan (OPG) biosynthesis.</text>
</comment>
<dbReference type="InterPro" id="IPR014718">
    <property type="entry name" value="GH-type_carb-bd"/>
</dbReference>
<dbReference type="PROSITE" id="PS51318">
    <property type="entry name" value="TAT"/>
    <property type="match status" value="1"/>
</dbReference>
<feature type="signal peptide" evidence="7">
    <location>
        <begin position="1"/>
        <end position="24"/>
    </location>
</feature>
<comment type="caution">
    <text evidence="9">The sequence shown here is derived from an EMBL/GenBank/DDBJ whole genome shotgun (WGS) entry which is preliminary data.</text>
</comment>
<comment type="subcellular location">
    <subcellularLocation>
        <location evidence="1">Periplasm</location>
    </subcellularLocation>
</comment>
<sequence>MTIAPSRRGLLAGLLSTAALPRLAGAQVGPTQPGPSALPPPAGSPPPAGGPAPPRFRFEEVVRRARALSGAPFEAAAPALPAPLGGLDYDAWRDIRFRPDKALLGDQDGPFRLQLFHLGFLFTRPVTVNVVRDGVPTPIPYQPALFDYGRTAIEKPLPVNLGFAGFRLHYPLNKPGLLDELIAFLGASYYRFLGRDQLYGLSARGLAVNVEGAGGPEEFPFFREFWIEMPPKAADRAVIYGLLDGPSCTGAFQFLVYPGDETVVDVRASLHPRRDMAEVGIAPLTSMFFIGENERRHPDDYRPELHDSDGLLMQSGGGEWIWRPLRNPRERWISSFLDRDPKGFGLMQRDRVFEDYQDLEAFYHRRPGYWVEPQGEWGEGAVRLVELPTQNETHDNVVAYWQPRQPYRAGEAVELSYKVRALAGTEDLHPGGRVVNTYVARTAASGGSGEALDATTRRFLVDFSGGDLAYWLADPKAVEIVPSTTQGRITATSLVANLHVKGFRAAIDVKLDRAGQSTDLRAFLRAGGRTLTETWTYPWTAA</sequence>
<organism evidence="9 10">
    <name type="scientific">Methylobacterium crusticola</name>
    <dbReference type="NCBI Taxonomy" id="1697972"/>
    <lineage>
        <taxon>Bacteria</taxon>
        <taxon>Pseudomonadati</taxon>
        <taxon>Pseudomonadota</taxon>
        <taxon>Alphaproteobacteria</taxon>
        <taxon>Hyphomicrobiales</taxon>
        <taxon>Methylobacteriaceae</taxon>
        <taxon>Methylobacterium</taxon>
    </lineage>
</organism>
<dbReference type="PANTHER" id="PTHR30504">
    <property type="entry name" value="GLUCANS BIOSYNTHESIS PROTEIN"/>
    <property type="match status" value="1"/>
</dbReference>
<keyword evidence="5" id="KW-0574">Periplasm</keyword>
<protein>
    <submittedName>
        <fullName evidence="9">Glucans biosynthesis protein G</fullName>
    </submittedName>
</protein>
<feature type="domain" description="Glucan biosynthesis periplasmic MdoG C-terminal" evidence="8">
    <location>
        <begin position="56"/>
        <end position="539"/>
    </location>
</feature>
<keyword evidence="10" id="KW-1185">Reference proteome</keyword>
<dbReference type="SUPFAM" id="SSF74650">
    <property type="entry name" value="Galactose mutarotase-like"/>
    <property type="match status" value="1"/>
</dbReference>
<feature type="chain" id="PRO_5045276953" evidence="7">
    <location>
        <begin position="25"/>
        <end position="542"/>
    </location>
</feature>
<evidence type="ECO:0000313" key="10">
    <source>
        <dbReference type="Proteomes" id="UP001055167"/>
    </source>
</evidence>
<evidence type="ECO:0000256" key="3">
    <source>
        <dbReference type="ARBA" id="ARBA00009284"/>
    </source>
</evidence>
<dbReference type="InterPro" id="IPR007444">
    <property type="entry name" value="Glucan_biosyn_MdoG_C"/>
</dbReference>
<reference evidence="9" key="2">
    <citation type="submission" date="2021-08" db="EMBL/GenBank/DDBJ databases">
        <authorList>
            <person name="Tani A."/>
            <person name="Ola A."/>
            <person name="Ogura Y."/>
            <person name="Katsura K."/>
            <person name="Hayashi T."/>
        </authorList>
    </citation>
    <scope>NUCLEOTIDE SEQUENCE</scope>
    <source>
        <strain evidence="9">KCTC 52305</strain>
    </source>
</reference>
<dbReference type="InterPro" id="IPR006311">
    <property type="entry name" value="TAT_signal"/>
</dbReference>
<dbReference type="InterPro" id="IPR013783">
    <property type="entry name" value="Ig-like_fold"/>
</dbReference>
<evidence type="ECO:0000256" key="2">
    <source>
        <dbReference type="ARBA" id="ARBA00005001"/>
    </source>
</evidence>
<evidence type="ECO:0000256" key="7">
    <source>
        <dbReference type="SAM" id="SignalP"/>
    </source>
</evidence>
<reference evidence="9" key="1">
    <citation type="journal article" date="2021" name="Front. Microbiol.">
        <title>Comprehensive Comparative Genomics and Phenotyping of Methylobacterium Species.</title>
        <authorList>
            <person name="Alessa O."/>
            <person name="Ogura Y."/>
            <person name="Fujitani Y."/>
            <person name="Takami H."/>
            <person name="Hayashi T."/>
            <person name="Sahin N."/>
            <person name="Tani A."/>
        </authorList>
    </citation>
    <scope>NUCLEOTIDE SEQUENCE</scope>
    <source>
        <strain evidence="9">KCTC 52305</strain>
    </source>
</reference>
<dbReference type="RefSeq" id="WP_128562398.1">
    <property type="nucleotide sequence ID" value="NZ_BPQH01000023.1"/>
</dbReference>
<evidence type="ECO:0000256" key="5">
    <source>
        <dbReference type="ARBA" id="ARBA00022764"/>
    </source>
</evidence>
<dbReference type="InterPro" id="IPR014438">
    <property type="entry name" value="Glucan_biosyn_MdoG/MdoD"/>
</dbReference>
<dbReference type="PANTHER" id="PTHR30504:SF3">
    <property type="entry name" value="GLUCANS BIOSYNTHESIS PROTEIN D"/>
    <property type="match status" value="1"/>
</dbReference>
<gene>
    <name evidence="9" type="primary">mdoG_2</name>
    <name evidence="9" type="ORF">OPKNFCMD_5702</name>
</gene>
<evidence type="ECO:0000259" key="8">
    <source>
        <dbReference type="Pfam" id="PF04349"/>
    </source>
</evidence>
<dbReference type="InterPro" id="IPR011013">
    <property type="entry name" value="Gal_mutarotase_sf_dom"/>
</dbReference>